<dbReference type="HOGENOM" id="CLU_033261_0_0_1"/>
<evidence type="ECO:0000259" key="8">
    <source>
        <dbReference type="SMART" id="SM01069"/>
    </source>
</evidence>
<evidence type="ECO:0000256" key="4">
    <source>
        <dbReference type="ARBA" id="ARBA00023186"/>
    </source>
</evidence>
<dbReference type="SUPFAM" id="SSF101391">
    <property type="entry name" value="Hsp90 co-chaperone CDC37"/>
    <property type="match status" value="1"/>
</dbReference>
<dbReference type="InterPro" id="IPR013855">
    <property type="entry name" value="Cdc37_N_dom"/>
</dbReference>
<dbReference type="InParanoid" id="K5VKN9"/>
<evidence type="ECO:0000256" key="5">
    <source>
        <dbReference type="ARBA" id="ARBA00031396"/>
    </source>
</evidence>
<dbReference type="GO" id="GO:0019901">
    <property type="term" value="F:protein kinase binding"/>
    <property type="evidence" value="ECO:0007669"/>
    <property type="project" value="InterPro"/>
</dbReference>
<dbReference type="GO" id="GO:0005737">
    <property type="term" value="C:cytoplasm"/>
    <property type="evidence" value="ECO:0007669"/>
    <property type="project" value="UniProtKB-SubCell"/>
</dbReference>
<proteinExistence type="inferred from homology"/>
<dbReference type="GO" id="GO:0051087">
    <property type="term" value="F:protein-folding chaperone binding"/>
    <property type="evidence" value="ECO:0007669"/>
    <property type="project" value="TreeGrafter"/>
</dbReference>
<dbReference type="SMART" id="SM01070">
    <property type="entry name" value="CDC37_M"/>
    <property type="match status" value="1"/>
</dbReference>
<evidence type="ECO:0000256" key="7">
    <source>
        <dbReference type="SAM" id="MobiDB-lite"/>
    </source>
</evidence>
<dbReference type="InterPro" id="IPR038189">
    <property type="entry name" value="Cdc37_Hsp90-bd_sf"/>
</dbReference>
<dbReference type="Gene3D" id="1.20.58.610">
    <property type="entry name" value="Cdc37, Hsp90 binding domain"/>
    <property type="match status" value="1"/>
</dbReference>
<dbReference type="GeneID" id="18918271"/>
<dbReference type="InterPro" id="IPR004918">
    <property type="entry name" value="Cdc37"/>
</dbReference>
<comment type="similarity">
    <text evidence="2">Belongs to the CDC37 family.</text>
</comment>
<sequence>MPLNYSKWDNLELSDDSDIEGHPNIDKKSLIRWKQRDIHEKREMRRMHIAQLEADIACNEVLEPRLHQITADVEAKGPAEFSSLVERFKTNPSPEKPPTNAPQQKTYDEMLLALMLKVWEEAKKEGVEKDDPKLSEALAKGLKKHIEELGKHQEKLKQELAQEEVEQKKKITSDDIHEAWESHYVSPKPAPPPVKNAIASGSGSTNKVATTEFEVLNPKGVTTGQETFAGSSSKADPLDESAELPELTLSLEAFSRLPLGGYEQSWEFIKQHRDVIVPGASDALLVAAFTAQSEGKAKYAKQCVHQSLLLQYCDKLGKDGVSIFFRRMMSGDPRASAVFEKDIEDTYAHLCERVRISKAETEAAAEQEQIQLVPENPGQSISFNVPDGPPPERIQLEGEGLEGVNPEDVRRALQMRWDVFQGFAPAFQDALRSQSLDQVNKVLGNMKVEDAEQVVNMLDVAGILNFSEHGVRDDTGKANDDGDGDEDGEGEEEEEEEEQGDEQDVD</sequence>
<feature type="compositionally biased region" description="Basic and acidic residues" evidence="7">
    <location>
        <begin position="469"/>
        <end position="480"/>
    </location>
</feature>
<dbReference type="GO" id="GO:0050821">
    <property type="term" value="P:protein stabilization"/>
    <property type="evidence" value="ECO:0007669"/>
    <property type="project" value="TreeGrafter"/>
</dbReference>
<evidence type="ECO:0000313" key="12">
    <source>
        <dbReference type="Proteomes" id="UP000008370"/>
    </source>
</evidence>
<evidence type="ECO:0000259" key="10">
    <source>
        <dbReference type="SMART" id="SM01071"/>
    </source>
</evidence>
<dbReference type="RefSeq" id="XP_007399759.1">
    <property type="nucleotide sequence ID" value="XM_007399697.1"/>
</dbReference>
<dbReference type="PANTHER" id="PTHR12800:SF4">
    <property type="entry name" value="HSP90 CO-CHAPERONE CDC37"/>
    <property type="match status" value="1"/>
</dbReference>
<dbReference type="EMBL" id="JH930476">
    <property type="protein sequence ID" value="EKM51968.1"/>
    <property type="molecule type" value="Genomic_DNA"/>
</dbReference>
<feature type="region of interest" description="Disordered" evidence="7">
    <location>
        <begin position="467"/>
        <end position="506"/>
    </location>
</feature>
<dbReference type="Pfam" id="PF08565">
    <property type="entry name" value="CDC37_M"/>
    <property type="match status" value="1"/>
</dbReference>
<feature type="domain" description="Cdc37 Hsp90 binding" evidence="9">
    <location>
        <begin position="186"/>
        <end position="367"/>
    </location>
</feature>
<feature type="compositionally biased region" description="Acidic residues" evidence="7">
    <location>
        <begin position="481"/>
        <end position="506"/>
    </location>
</feature>
<feature type="domain" description="Cdc37 C-terminal" evidence="8">
    <location>
        <begin position="383"/>
        <end position="502"/>
    </location>
</feature>
<evidence type="ECO:0000256" key="3">
    <source>
        <dbReference type="ARBA" id="ARBA00022490"/>
    </source>
</evidence>
<reference evidence="11 12" key="1">
    <citation type="journal article" date="2012" name="BMC Genomics">
        <title>Comparative genomics of the white-rot fungi, Phanerochaete carnosa and P. chrysosporium, to elucidate the genetic basis of the distinct wood types they colonize.</title>
        <authorList>
            <person name="Suzuki H."/>
            <person name="MacDonald J."/>
            <person name="Syed K."/>
            <person name="Salamov A."/>
            <person name="Hori C."/>
            <person name="Aerts A."/>
            <person name="Henrissat B."/>
            <person name="Wiebenga A."/>
            <person name="vanKuyk P.A."/>
            <person name="Barry K."/>
            <person name="Lindquist E."/>
            <person name="LaButti K."/>
            <person name="Lapidus A."/>
            <person name="Lucas S."/>
            <person name="Coutinho P."/>
            <person name="Gong Y."/>
            <person name="Samejima M."/>
            <person name="Mahadevan R."/>
            <person name="Abou-Zaid M."/>
            <person name="de Vries R.P."/>
            <person name="Igarashi K."/>
            <person name="Yadav J.S."/>
            <person name="Grigoriev I.V."/>
            <person name="Master E.R."/>
        </authorList>
    </citation>
    <scope>NUCLEOTIDE SEQUENCE [LARGE SCALE GENOMIC DNA]</scope>
    <source>
        <strain evidence="11 12">HHB-10118-sp</strain>
    </source>
</reference>
<keyword evidence="12" id="KW-1185">Reference proteome</keyword>
<dbReference type="AlphaFoldDB" id="K5VKN9"/>
<evidence type="ECO:0000256" key="6">
    <source>
        <dbReference type="SAM" id="Coils"/>
    </source>
</evidence>
<evidence type="ECO:0000256" key="2">
    <source>
        <dbReference type="ARBA" id="ARBA00006222"/>
    </source>
</evidence>
<dbReference type="GO" id="GO:0006457">
    <property type="term" value="P:protein folding"/>
    <property type="evidence" value="ECO:0007669"/>
    <property type="project" value="TreeGrafter"/>
</dbReference>
<dbReference type="Pfam" id="PF03234">
    <property type="entry name" value="CDC37_N"/>
    <property type="match status" value="1"/>
</dbReference>
<accession>K5VKN9</accession>
<organism evidence="11 12">
    <name type="scientific">Phanerochaete carnosa (strain HHB-10118-sp)</name>
    <name type="common">White-rot fungus</name>
    <name type="synonym">Peniophora carnosa</name>
    <dbReference type="NCBI Taxonomy" id="650164"/>
    <lineage>
        <taxon>Eukaryota</taxon>
        <taxon>Fungi</taxon>
        <taxon>Dikarya</taxon>
        <taxon>Basidiomycota</taxon>
        <taxon>Agaricomycotina</taxon>
        <taxon>Agaricomycetes</taxon>
        <taxon>Polyporales</taxon>
        <taxon>Phanerochaetaceae</taxon>
        <taxon>Phanerochaete</taxon>
    </lineage>
</organism>
<dbReference type="InterPro" id="IPR013874">
    <property type="entry name" value="Cdc37_Hsp90-bd"/>
</dbReference>
<evidence type="ECO:0000259" key="9">
    <source>
        <dbReference type="SMART" id="SM01070"/>
    </source>
</evidence>
<feature type="coiled-coil region" evidence="6">
    <location>
        <begin position="139"/>
        <end position="166"/>
    </location>
</feature>
<dbReference type="SMART" id="SM01071">
    <property type="entry name" value="CDC37_N"/>
    <property type="match status" value="1"/>
</dbReference>
<keyword evidence="4" id="KW-0143">Chaperone</keyword>
<dbReference type="GO" id="GO:0031072">
    <property type="term" value="F:heat shock protein binding"/>
    <property type="evidence" value="ECO:0007669"/>
    <property type="project" value="TreeGrafter"/>
</dbReference>
<dbReference type="Pfam" id="PF08564">
    <property type="entry name" value="CDC37_C"/>
    <property type="match status" value="1"/>
</dbReference>
<dbReference type="FunCoup" id="K5VKN9">
    <property type="interactions" value="430"/>
</dbReference>
<dbReference type="PANTHER" id="PTHR12800">
    <property type="entry name" value="CDC37-RELATED"/>
    <property type="match status" value="1"/>
</dbReference>
<evidence type="ECO:0000256" key="1">
    <source>
        <dbReference type="ARBA" id="ARBA00004496"/>
    </source>
</evidence>
<comment type="subcellular location">
    <subcellularLocation>
        <location evidence="1">Cytoplasm</location>
    </subcellularLocation>
</comment>
<name>K5VKN9_PHACS</name>
<dbReference type="OrthoDB" id="440202at2759"/>
<gene>
    <name evidence="11" type="ORF">PHACADRAFT_262403</name>
</gene>
<keyword evidence="3" id="KW-0963">Cytoplasm</keyword>
<keyword evidence="6" id="KW-0175">Coiled coil</keyword>
<dbReference type="InterPro" id="IPR013873">
    <property type="entry name" value="Cdc37_C"/>
</dbReference>
<dbReference type="GO" id="GO:0051082">
    <property type="term" value="F:unfolded protein binding"/>
    <property type="evidence" value="ECO:0007669"/>
    <property type="project" value="TreeGrafter"/>
</dbReference>
<dbReference type="SMART" id="SM01069">
    <property type="entry name" value="CDC37_C"/>
    <property type="match status" value="1"/>
</dbReference>
<dbReference type="Proteomes" id="UP000008370">
    <property type="component" value="Unassembled WGS sequence"/>
</dbReference>
<dbReference type="STRING" id="650164.K5VKN9"/>
<feature type="domain" description="Cdc37 N-terminal" evidence="10">
    <location>
        <begin position="2"/>
        <end position="183"/>
    </location>
</feature>
<evidence type="ECO:0000313" key="11">
    <source>
        <dbReference type="EMBL" id="EKM51968.1"/>
    </source>
</evidence>
<dbReference type="KEGG" id="pco:PHACADRAFT_262403"/>
<protein>
    <recommendedName>
        <fullName evidence="5">Hsp90 chaperone protein kinase-targeting subunit</fullName>
    </recommendedName>
</protein>